<proteinExistence type="predicted"/>
<evidence type="ECO:0008006" key="4">
    <source>
        <dbReference type="Google" id="ProtNLM"/>
    </source>
</evidence>
<dbReference type="RefSeq" id="WP_153704472.1">
    <property type="nucleotide sequence ID" value="NZ_WJNA01000002.1"/>
</dbReference>
<keyword evidence="1" id="KW-0175">Coiled coil</keyword>
<reference evidence="2 3" key="1">
    <citation type="submission" date="2019-11" db="EMBL/GenBank/DDBJ databases">
        <title>Draft genome sequence of 12 host-associated Lactobacillus reuteri rodent strains.</title>
        <authorList>
            <person name="Zhang S."/>
            <person name="Ozcam M."/>
            <person name="Van Pijkeren J.P."/>
        </authorList>
    </citation>
    <scope>NUCLEOTIDE SEQUENCE [LARGE SCALE GENOMIC DNA]</scope>
    <source>
        <strain evidence="2 3">Lr4020</strain>
    </source>
</reference>
<accession>A0A6L5P0R8</accession>
<sequence>MLKKLLRKDVYNKIWQSSVKEVAQKYNVDYDDLLKVCHQANVPIPSAQYRIALNNKEDTTKLKIDLPASENKYLIVKTKKFSSKSLTDKETLDKEFLEQQFNFLHDSIKAQKIAEVLIKASHKNTWRATPEIKAYKESVKKWKEENHSLPRYNNYYYDEKKPPMFIDALSPKGMKRAYRLLNEIITIFKQIGEQVNDDLTIMIGKDQVEYEIKEDQNKVPHELTAHERKALANYEKEKEKYDFVSRPQIRKYDHPYNGHLRIRFIVCGSHKRYIKDSKQGTLEEQLPAILVAFYKTYLETKQKREEREARERKRKEKEEREKQCQQKIEMEKKQVATLINEAKDYQLANVVRTYIKAIEGNDIGRDKIEWMQSIANWIDPLISEDNPYLGKRKHGESDKKKAEYLGEATESRYTFDNYLNWL</sequence>
<comment type="caution">
    <text evidence="2">The sequence shown here is derived from an EMBL/GenBank/DDBJ whole genome shotgun (WGS) entry which is preliminary data.</text>
</comment>
<organism evidence="2 3">
    <name type="scientific">Limosilactobacillus reuteri</name>
    <name type="common">Lactobacillus reuteri</name>
    <dbReference type="NCBI Taxonomy" id="1598"/>
    <lineage>
        <taxon>Bacteria</taxon>
        <taxon>Bacillati</taxon>
        <taxon>Bacillota</taxon>
        <taxon>Bacilli</taxon>
        <taxon>Lactobacillales</taxon>
        <taxon>Lactobacillaceae</taxon>
        <taxon>Limosilactobacillus</taxon>
    </lineage>
</organism>
<protein>
    <recommendedName>
        <fullName evidence="4">Cellulose synthase</fullName>
    </recommendedName>
</protein>
<evidence type="ECO:0000313" key="2">
    <source>
        <dbReference type="EMBL" id="MRH08024.1"/>
    </source>
</evidence>
<dbReference type="Proteomes" id="UP000472879">
    <property type="component" value="Unassembled WGS sequence"/>
</dbReference>
<name>A0A6L5P0R8_LIMRT</name>
<gene>
    <name evidence="2" type="ORF">GIX81_00830</name>
</gene>
<dbReference type="AlphaFoldDB" id="A0A6L5P0R8"/>
<feature type="coiled-coil region" evidence="1">
    <location>
        <begin position="298"/>
        <end position="348"/>
    </location>
</feature>
<evidence type="ECO:0000313" key="3">
    <source>
        <dbReference type="Proteomes" id="UP000472879"/>
    </source>
</evidence>
<evidence type="ECO:0000256" key="1">
    <source>
        <dbReference type="SAM" id="Coils"/>
    </source>
</evidence>
<dbReference type="EMBL" id="WJNA01000002">
    <property type="protein sequence ID" value="MRH08024.1"/>
    <property type="molecule type" value="Genomic_DNA"/>
</dbReference>